<accession>A0ABS3QE45</accession>
<dbReference type="InterPro" id="IPR001509">
    <property type="entry name" value="Epimerase_deHydtase"/>
</dbReference>
<dbReference type="SUPFAM" id="SSF51735">
    <property type="entry name" value="NAD(P)-binding Rossmann-fold domains"/>
    <property type="match status" value="1"/>
</dbReference>
<gene>
    <name evidence="2" type="ORF">J4E00_10630</name>
</gene>
<dbReference type="Pfam" id="PF01370">
    <property type="entry name" value="Epimerase"/>
    <property type="match status" value="1"/>
</dbReference>
<keyword evidence="3" id="KW-1185">Reference proteome</keyword>
<evidence type="ECO:0000259" key="1">
    <source>
        <dbReference type="Pfam" id="PF01370"/>
    </source>
</evidence>
<evidence type="ECO:0000313" key="2">
    <source>
        <dbReference type="EMBL" id="MBO2009507.1"/>
    </source>
</evidence>
<dbReference type="InterPro" id="IPR050177">
    <property type="entry name" value="Lipid_A_modif_metabolic_enz"/>
</dbReference>
<organism evidence="2 3">
    <name type="scientific">Hymenobacter negativus</name>
    <dbReference type="NCBI Taxonomy" id="2795026"/>
    <lineage>
        <taxon>Bacteria</taxon>
        <taxon>Pseudomonadati</taxon>
        <taxon>Bacteroidota</taxon>
        <taxon>Cytophagia</taxon>
        <taxon>Cytophagales</taxon>
        <taxon>Hymenobacteraceae</taxon>
        <taxon>Hymenobacter</taxon>
    </lineage>
</organism>
<reference evidence="2 3" key="1">
    <citation type="submission" date="2021-03" db="EMBL/GenBank/DDBJ databases">
        <authorList>
            <person name="Kim M.K."/>
        </authorList>
    </citation>
    <scope>NUCLEOTIDE SEQUENCE [LARGE SCALE GENOMIC DNA]</scope>
    <source>
        <strain evidence="2 3">BT442</strain>
    </source>
</reference>
<comment type="caution">
    <text evidence="2">The sequence shown here is derived from an EMBL/GenBank/DDBJ whole genome shotgun (WGS) entry which is preliminary data.</text>
</comment>
<sequence length="291" mass="31682">MPDTYNDSFPQKCLVIGISSILAQEIVRQLLGAGAQVTGVYHRNTGPAVEGLKLVPIAALNTLADDFDSVFFISAYIPRKGEQIDNHRLFDTNVALPGQVCARFPRARVVYASSVSVYGQAPSPRTEQSAVLTPTAYGISKLWGEDVVKAHPLHAIVRISSMYGPGMHAETFLPFLIDAALHTQQLTLLGEGTRRQNYICVADAARVFVRAAAIADNGVFLAADQLGYTNREVAELVAQYIPDVALTYTGTDTTPSFDYDATYTYKTLGLPMPQLLATGLSELILWKQRLS</sequence>
<dbReference type="InterPro" id="IPR036291">
    <property type="entry name" value="NAD(P)-bd_dom_sf"/>
</dbReference>
<protein>
    <submittedName>
        <fullName evidence="2">NAD(P)-dependent oxidoreductase</fullName>
    </submittedName>
</protein>
<dbReference type="PANTHER" id="PTHR43245">
    <property type="entry name" value="BIFUNCTIONAL POLYMYXIN RESISTANCE PROTEIN ARNA"/>
    <property type="match status" value="1"/>
</dbReference>
<dbReference type="EMBL" id="JAGETZ010000004">
    <property type="protein sequence ID" value="MBO2009507.1"/>
    <property type="molecule type" value="Genomic_DNA"/>
</dbReference>
<name>A0ABS3QE45_9BACT</name>
<dbReference type="Gene3D" id="3.40.50.720">
    <property type="entry name" value="NAD(P)-binding Rossmann-like Domain"/>
    <property type="match status" value="1"/>
</dbReference>
<proteinExistence type="predicted"/>
<feature type="domain" description="NAD-dependent epimerase/dehydratase" evidence="1">
    <location>
        <begin position="14"/>
        <end position="217"/>
    </location>
</feature>
<dbReference type="RefSeq" id="WP_208175138.1">
    <property type="nucleotide sequence ID" value="NZ_JAGETZ010000004.1"/>
</dbReference>
<evidence type="ECO:0000313" key="3">
    <source>
        <dbReference type="Proteomes" id="UP000664369"/>
    </source>
</evidence>
<dbReference type="Proteomes" id="UP000664369">
    <property type="component" value="Unassembled WGS sequence"/>
</dbReference>